<protein>
    <submittedName>
        <fullName evidence="3">CIC11C00000001500</fullName>
    </submittedName>
</protein>
<reference evidence="3 4" key="1">
    <citation type="submission" date="2016-10" db="EMBL/GenBank/DDBJ databases">
        <authorList>
            <person name="de Groot N.N."/>
        </authorList>
    </citation>
    <scope>NUCLEOTIDE SEQUENCE [LARGE SCALE GENOMIC DNA]</scope>
    <source>
        <strain evidence="3 4">PYCC 4715</strain>
    </source>
</reference>
<gene>
    <name evidence="3" type="ORF">SAMEA4029009_CIC11G00000001500</name>
</gene>
<proteinExistence type="predicted"/>
<feature type="region of interest" description="Disordered" evidence="2">
    <location>
        <begin position="1"/>
        <end position="22"/>
    </location>
</feature>
<evidence type="ECO:0000256" key="1">
    <source>
        <dbReference type="SAM" id="Coils"/>
    </source>
</evidence>
<feature type="region of interest" description="Disordered" evidence="2">
    <location>
        <begin position="325"/>
        <end position="354"/>
    </location>
</feature>
<dbReference type="Proteomes" id="UP000182259">
    <property type="component" value="Chromosome V"/>
</dbReference>
<evidence type="ECO:0000313" key="4">
    <source>
        <dbReference type="Proteomes" id="UP000182259"/>
    </source>
</evidence>
<dbReference type="EMBL" id="LT635768">
    <property type="protein sequence ID" value="SGZ57076.1"/>
    <property type="molecule type" value="Genomic_DNA"/>
</dbReference>
<sequence length="409" mass="45424">MSAASRAKRNRPHGGAMVQESNSLLSRKEENVQLHDEADLVNFRTDAYTRFVNNQDLLENVTLKPFHTLAISPPSSFPVHSKPKYEDSATDEEVLKVLKEMKPDELFLGDLRLMKAKMLLSLKELHDAEKELEELSPKVVFSEKTIFQGAAIEKLASLQRSCNDMEALEALNKAMEETFAQYKQKFSGTLEVQQESYRKFSVPVSELAPDLEVKQAPPLYNPRLIMSFIDINGEPNNRGMGGQAFNENANMLLDTEKLAGQLPFMNNGMQGNDDFSMMMELEPKGGNAASRHPSGPASVEYSSATPYSGSNYNVESGNFNQTEYANENKATGPSSSGPGPIRNNNQDNGGNEDVNMDELNQFLAEPTDNDGMVDMDALMNFDQDNDNGEGLIGDNEFNVNFLSQMDNDM</sequence>
<keyword evidence="1" id="KW-0175">Coiled coil</keyword>
<evidence type="ECO:0000313" key="3">
    <source>
        <dbReference type="EMBL" id="SGZ57076.1"/>
    </source>
</evidence>
<organism evidence="3 4">
    <name type="scientific">Sungouiella intermedia</name>
    <dbReference type="NCBI Taxonomy" id="45354"/>
    <lineage>
        <taxon>Eukaryota</taxon>
        <taxon>Fungi</taxon>
        <taxon>Dikarya</taxon>
        <taxon>Ascomycota</taxon>
        <taxon>Saccharomycotina</taxon>
        <taxon>Pichiomycetes</taxon>
        <taxon>Metschnikowiaceae</taxon>
        <taxon>Sungouiella</taxon>
    </lineage>
</organism>
<dbReference type="AlphaFoldDB" id="A0A1L0DKI9"/>
<name>A0A1L0DKI9_9ASCO</name>
<evidence type="ECO:0000256" key="2">
    <source>
        <dbReference type="SAM" id="MobiDB-lite"/>
    </source>
</evidence>
<accession>A0A1L0DKI9</accession>
<feature type="compositionally biased region" description="Polar residues" evidence="2">
    <location>
        <begin position="325"/>
        <end position="349"/>
    </location>
</feature>
<feature type="region of interest" description="Disordered" evidence="2">
    <location>
        <begin position="271"/>
        <end position="303"/>
    </location>
</feature>
<feature type="compositionally biased region" description="Basic residues" evidence="2">
    <location>
        <begin position="1"/>
        <end position="12"/>
    </location>
</feature>
<feature type="coiled-coil region" evidence="1">
    <location>
        <begin position="158"/>
        <end position="185"/>
    </location>
</feature>